<name>A0A1H5LD25_9ACTN</name>
<evidence type="ECO:0000313" key="5">
    <source>
        <dbReference type="EMBL" id="SEE74261.1"/>
    </source>
</evidence>
<dbReference type="OrthoDB" id="3864082at2"/>
<evidence type="ECO:0000256" key="1">
    <source>
        <dbReference type="ARBA" id="ARBA00023015"/>
    </source>
</evidence>
<dbReference type="Gene3D" id="1.20.120.530">
    <property type="entry name" value="GntR ligand-binding domain-like"/>
    <property type="match status" value="1"/>
</dbReference>
<dbReference type="PROSITE" id="PS50949">
    <property type="entry name" value="HTH_GNTR"/>
    <property type="match status" value="1"/>
</dbReference>
<dbReference type="PANTHER" id="PTHR43537:SF45">
    <property type="entry name" value="GNTR FAMILY REGULATORY PROTEIN"/>
    <property type="match status" value="1"/>
</dbReference>
<dbReference type="Pfam" id="PF07729">
    <property type="entry name" value="FCD"/>
    <property type="match status" value="1"/>
</dbReference>
<feature type="domain" description="HTH gntR-type" evidence="4">
    <location>
        <begin position="11"/>
        <end position="78"/>
    </location>
</feature>
<protein>
    <submittedName>
        <fullName evidence="5">DNA-binding transcriptional regulator, GntR family</fullName>
    </submittedName>
</protein>
<dbReference type="Gene3D" id="1.10.10.10">
    <property type="entry name" value="Winged helix-like DNA-binding domain superfamily/Winged helix DNA-binding domain"/>
    <property type="match status" value="1"/>
</dbReference>
<evidence type="ECO:0000259" key="4">
    <source>
        <dbReference type="PROSITE" id="PS50949"/>
    </source>
</evidence>
<dbReference type="InterPro" id="IPR008920">
    <property type="entry name" value="TF_FadR/GntR_C"/>
</dbReference>
<dbReference type="PANTHER" id="PTHR43537">
    <property type="entry name" value="TRANSCRIPTIONAL REGULATOR, GNTR FAMILY"/>
    <property type="match status" value="1"/>
</dbReference>
<dbReference type="EMBL" id="FNUC01000003">
    <property type="protein sequence ID" value="SEE74261.1"/>
    <property type="molecule type" value="Genomic_DNA"/>
</dbReference>
<dbReference type="CDD" id="cd07377">
    <property type="entry name" value="WHTH_GntR"/>
    <property type="match status" value="1"/>
</dbReference>
<proteinExistence type="predicted"/>
<accession>A0A1H5LD25</accession>
<dbReference type="RefSeq" id="WP_069115200.1">
    <property type="nucleotide sequence ID" value="NZ_FNUC01000003.1"/>
</dbReference>
<reference evidence="6" key="1">
    <citation type="submission" date="2016-10" db="EMBL/GenBank/DDBJ databases">
        <authorList>
            <person name="Varghese N."/>
            <person name="Submissions S."/>
        </authorList>
    </citation>
    <scope>NUCLEOTIDE SEQUENCE [LARGE SCALE GENOMIC DNA]</scope>
    <source>
        <strain evidence="6">DSM 45237</strain>
    </source>
</reference>
<keyword evidence="2 5" id="KW-0238">DNA-binding</keyword>
<dbReference type="Proteomes" id="UP000181980">
    <property type="component" value="Unassembled WGS sequence"/>
</dbReference>
<organism evidence="5 6">
    <name type="scientific">Jiangella alba</name>
    <dbReference type="NCBI Taxonomy" id="561176"/>
    <lineage>
        <taxon>Bacteria</taxon>
        <taxon>Bacillati</taxon>
        <taxon>Actinomycetota</taxon>
        <taxon>Actinomycetes</taxon>
        <taxon>Jiangellales</taxon>
        <taxon>Jiangellaceae</taxon>
        <taxon>Jiangella</taxon>
    </lineage>
</organism>
<sequence length="210" mass="22534">MPAFAAIPKQEGLRVSVARALREAIVSGEMEPGTVYSAPSLGQRFGISATPVREALLDLLGEGLVSAVPNKGFRVAEVSEQDLDEITDLRLLVEPPAARRATASIPRRDVPALRELAREIAGRASAGDLIAYHRGDRRFHLRLAGYAGNQRLVDLISRLCDQTRLAVLAPFVERGALAAAAAQHLDLVDLIEAGDGAAAEALMRRHLTHP</sequence>
<evidence type="ECO:0000256" key="2">
    <source>
        <dbReference type="ARBA" id="ARBA00023125"/>
    </source>
</evidence>
<evidence type="ECO:0000313" key="6">
    <source>
        <dbReference type="Proteomes" id="UP000181980"/>
    </source>
</evidence>
<keyword evidence="1" id="KW-0805">Transcription regulation</keyword>
<dbReference type="SUPFAM" id="SSF48008">
    <property type="entry name" value="GntR ligand-binding domain-like"/>
    <property type="match status" value="1"/>
</dbReference>
<dbReference type="Pfam" id="PF00392">
    <property type="entry name" value="GntR"/>
    <property type="match status" value="1"/>
</dbReference>
<dbReference type="AlphaFoldDB" id="A0A1H5LD25"/>
<dbReference type="SUPFAM" id="SSF46785">
    <property type="entry name" value="Winged helix' DNA-binding domain"/>
    <property type="match status" value="1"/>
</dbReference>
<dbReference type="InterPro" id="IPR036388">
    <property type="entry name" value="WH-like_DNA-bd_sf"/>
</dbReference>
<dbReference type="STRING" id="561176.SAMN04488561_2508"/>
<dbReference type="InterPro" id="IPR036390">
    <property type="entry name" value="WH_DNA-bd_sf"/>
</dbReference>
<dbReference type="InterPro" id="IPR000524">
    <property type="entry name" value="Tscrpt_reg_HTH_GntR"/>
</dbReference>
<evidence type="ECO:0000256" key="3">
    <source>
        <dbReference type="ARBA" id="ARBA00023163"/>
    </source>
</evidence>
<keyword evidence="6" id="KW-1185">Reference proteome</keyword>
<dbReference type="InterPro" id="IPR011711">
    <property type="entry name" value="GntR_C"/>
</dbReference>
<dbReference type="SMART" id="SM00895">
    <property type="entry name" value="FCD"/>
    <property type="match status" value="1"/>
</dbReference>
<dbReference type="SMART" id="SM00345">
    <property type="entry name" value="HTH_GNTR"/>
    <property type="match status" value="1"/>
</dbReference>
<gene>
    <name evidence="5" type="ORF">SAMN04488561_2508</name>
</gene>
<keyword evidence="3" id="KW-0804">Transcription</keyword>
<dbReference type="GO" id="GO:0003677">
    <property type="term" value="F:DNA binding"/>
    <property type="evidence" value="ECO:0007669"/>
    <property type="project" value="UniProtKB-KW"/>
</dbReference>
<dbReference type="GO" id="GO:0003700">
    <property type="term" value="F:DNA-binding transcription factor activity"/>
    <property type="evidence" value="ECO:0007669"/>
    <property type="project" value="InterPro"/>
</dbReference>